<accession>A0A565CED0</accession>
<name>A0A565CED0_9BRAS</name>
<evidence type="ECO:0000313" key="1">
    <source>
        <dbReference type="EMBL" id="VVB11969.1"/>
    </source>
</evidence>
<reference evidence="1" key="1">
    <citation type="submission" date="2019-07" db="EMBL/GenBank/DDBJ databases">
        <authorList>
            <person name="Dittberner H."/>
        </authorList>
    </citation>
    <scope>NUCLEOTIDE SEQUENCE [LARGE SCALE GENOMIC DNA]</scope>
</reference>
<protein>
    <submittedName>
        <fullName evidence="1">Uncharacterized protein</fullName>
    </submittedName>
</protein>
<sequence>MSFSNDMFCSAGAYQRYFVFKNRGIIVEKLVDFENQKDCEYTSVITDALFTPTVSIKSGYDREVVNEFYANLGDTVLVDGGVLVLVRGHIVRFSPARINKFLNLSELSSKEKKEAAALDKVEPDFIANYLIGDETQEAVVQTTRKRHKKAPALSTIHLSPNFSALVILAGYN</sequence>
<dbReference type="AlphaFoldDB" id="A0A565CED0"/>
<comment type="caution">
    <text evidence="1">The sequence shown here is derived from an EMBL/GenBank/DDBJ whole genome shotgun (WGS) entry which is preliminary data.</text>
</comment>
<dbReference type="Proteomes" id="UP000489600">
    <property type="component" value="Unassembled WGS sequence"/>
</dbReference>
<gene>
    <name evidence="1" type="ORF">ANE_LOCUS22413</name>
</gene>
<dbReference type="EMBL" id="CABITT030000007">
    <property type="protein sequence ID" value="VVB11969.1"/>
    <property type="molecule type" value="Genomic_DNA"/>
</dbReference>
<proteinExistence type="predicted"/>
<organism evidence="1 2">
    <name type="scientific">Arabis nemorensis</name>
    <dbReference type="NCBI Taxonomy" id="586526"/>
    <lineage>
        <taxon>Eukaryota</taxon>
        <taxon>Viridiplantae</taxon>
        <taxon>Streptophyta</taxon>
        <taxon>Embryophyta</taxon>
        <taxon>Tracheophyta</taxon>
        <taxon>Spermatophyta</taxon>
        <taxon>Magnoliopsida</taxon>
        <taxon>eudicotyledons</taxon>
        <taxon>Gunneridae</taxon>
        <taxon>Pentapetalae</taxon>
        <taxon>rosids</taxon>
        <taxon>malvids</taxon>
        <taxon>Brassicales</taxon>
        <taxon>Brassicaceae</taxon>
        <taxon>Arabideae</taxon>
        <taxon>Arabis</taxon>
    </lineage>
</organism>
<keyword evidence="2" id="KW-1185">Reference proteome</keyword>
<evidence type="ECO:0000313" key="2">
    <source>
        <dbReference type="Proteomes" id="UP000489600"/>
    </source>
</evidence>